<dbReference type="Proteomes" id="UP000053480">
    <property type="component" value="Unassembled WGS sequence"/>
</dbReference>
<dbReference type="EMBL" id="JZWS03000007">
    <property type="protein sequence ID" value="MEW9491783.1"/>
    <property type="molecule type" value="Genomic_DNA"/>
</dbReference>
<proteinExistence type="predicted"/>
<comment type="caution">
    <text evidence="1">The sequence shown here is derived from an EMBL/GenBank/DDBJ whole genome shotgun (WGS) entry which is preliminary data.</text>
</comment>
<evidence type="ECO:0000313" key="2">
    <source>
        <dbReference type="Proteomes" id="UP000053480"/>
    </source>
</evidence>
<evidence type="ECO:0000313" key="1">
    <source>
        <dbReference type="EMBL" id="MEW9491783.1"/>
    </source>
</evidence>
<protein>
    <submittedName>
        <fullName evidence="1">Uncharacterized protein</fullName>
    </submittedName>
</protein>
<reference evidence="1" key="1">
    <citation type="submission" date="2024-07" db="EMBL/GenBank/DDBJ databases">
        <title>Metagenome and Metagenome-Assembled Genomes of Archaea from a hot spring from the geothermal field of Los Azufres, Mexico.</title>
        <authorList>
            <person name="Marin-Paredes R."/>
            <person name="Martinez-Romero E."/>
            <person name="Servin-Garciduenas L.E."/>
        </authorList>
    </citation>
    <scope>NUCLEOTIDE SEQUENCE</scope>
    <source>
        <strain evidence="1">AZ1-454</strain>
    </source>
</reference>
<organism evidence="1 2">
    <name type="scientific">Candidatus Aramenus sulfurataquae</name>
    <dbReference type="NCBI Taxonomy" id="1326980"/>
    <lineage>
        <taxon>Archaea</taxon>
        <taxon>Thermoproteota</taxon>
        <taxon>Thermoprotei</taxon>
        <taxon>Sulfolobales</taxon>
        <taxon>Sulfolobaceae</taxon>
        <taxon>Candidatus Aramenus</taxon>
    </lineage>
</organism>
<accession>A0ACC6TPP6</accession>
<name>A0ACC6TPP6_9CREN</name>
<gene>
    <name evidence="1" type="ORF">TQ35_0006235</name>
</gene>
<sequence length="146" mass="16098">MNAVFQLDKDWISRMTMSMTVLSLVWGILGIIDTLAARLQEAVWATSQSLVITSQEYYGSITLHGVRDLFGFAVQLEMVIADVATLLWLGNLVITLLKGRTTGLEGLSVGEVISTVAMQLEVPKEIMADIGKIGERLNLVKIFTRK</sequence>